<proteinExistence type="predicted"/>
<keyword evidence="1" id="KW-0862">Zinc</keyword>
<reference evidence="3" key="1">
    <citation type="submission" date="2022-12" db="EMBL/GenBank/DDBJ databases">
        <authorList>
            <person name="Webb A."/>
        </authorList>
    </citation>
    <scope>NUCLEOTIDE SEQUENCE</scope>
    <source>
        <strain evidence="3">Pd1</strain>
    </source>
</reference>
<feature type="domain" description="CCHC-type" evidence="2">
    <location>
        <begin position="93"/>
        <end position="108"/>
    </location>
</feature>
<name>A0AAV0TUI5_9STRA</name>
<dbReference type="AlphaFoldDB" id="A0AAV0TUI5"/>
<dbReference type="Proteomes" id="UP001162029">
    <property type="component" value="Unassembled WGS sequence"/>
</dbReference>
<dbReference type="EMBL" id="CANTFM010000653">
    <property type="protein sequence ID" value="CAI5727351.1"/>
    <property type="molecule type" value="Genomic_DNA"/>
</dbReference>
<dbReference type="Pfam" id="PF00098">
    <property type="entry name" value="zf-CCHC"/>
    <property type="match status" value="1"/>
</dbReference>
<dbReference type="Gene3D" id="4.10.60.10">
    <property type="entry name" value="Zinc finger, CCHC-type"/>
    <property type="match status" value="1"/>
</dbReference>
<sequence length="329" mass="36367">MQRLLQTFNNKISPAQSMKLFTAPKANHRSWTDHFLYLTAVSDAAGTVRASTEVATHAKKLERDVINVVEARKESKVKVKSKTTFGDDDQRTCYKCGEVGHIRSMCPQLKKKVPRAGFTFVIGNGGRLQENHWVLDSGSSRHLVNDLQLLVNPRDCRNECLTAATDGGVLRITKQGSVNIEVVALGVVNTIQLLDVQYAANLERNIISYGKLEAKGCVLEYRRGRRVLTSGVGGAPVMDVDCNNNVLVVEVMGPNNKVSSSPREAMMAVLNSHEYESDSDVQSGTLMHFHRRLGHLCFDTIIKMAKDPTSAIRLTDTKRMHCLACAQGK</sequence>
<dbReference type="InterPro" id="IPR001878">
    <property type="entry name" value="Znf_CCHC"/>
</dbReference>
<evidence type="ECO:0000259" key="2">
    <source>
        <dbReference type="PROSITE" id="PS50158"/>
    </source>
</evidence>
<evidence type="ECO:0000313" key="3">
    <source>
        <dbReference type="EMBL" id="CAI5727351.1"/>
    </source>
</evidence>
<evidence type="ECO:0000313" key="4">
    <source>
        <dbReference type="Proteomes" id="UP001162029"/>
    </source>
</evidence>
<dbReference type="SMART" id="SM00343">
    <property type="entry name" value="ZnF_C2HC"/>
    <property type="match status" value="1"/>
</dbReference>
<dbReference type="GO" id="GO:0003676">
    <property type="term" value="F:nucleic acid binding"/>
    <property type="evidence" value="ECO:0007669"/>
    <property type="project" value="InterPro"/>
</dbReference>
<keyword evidence="1" id="KW-0479">Metal-binding</keyword>
<dbReference type="PROSITE" id="PS50158">
    <property type="entry name" value="ZF_CCHC"/>
    <property type="match status" value="1"/>
</dbReference>
<evidence type="ECO:0000256" key="1">
    <source>
        <dbReference type="PROSITE-ProRule" id="PRU00047"/>
    </source>
</evidence>
<dbReference type="SUPFAM" id="SSF57756">
    <property type="entry name" value="Retrovirus zinc finger-like domains"/>
    <property type="match status" value="1"/>
</dbReference>
<dbReference type="InterPro" id="IPR054722">
    <property type="entry name" value="PolX-like_BBD"/>
</dbReference>
<protein>
    <recommendedName>
        <fullName evidence="2">CCHC-type domain-containing protein</fullName>
    </recommendedName>
</protein>
<keyword evidence="4" id="KW-1185">Reference proteome</keyword>
<dbReference type="InterPro" id="IPR036875">
    <property type="entry name" value="Znf_CCHC_sf"/>
</dbReference>
<comment type="caution">
    <text evidence="3">The sequence shown here is derived from an EMBL/GenBank/DDBJ whole genome shotgun (WGS) entry which is preliminary data.</text>
</comment>
<gene>
    <name evidence="3" type="ORF">PDE001_LOCUS3788</name>
</gene>
<organism evidence="3 4">
    <name type="scientific">Peronospora destructor</name>
    <dbReference type="NCBI Taxonomy" id="86335"/>
    <lineage>
        <taxon>Eukaryota</taxon>
        <taxon>Sar</taxon>
        <taxon>Stramenopiles</taxon>
        <taxon>Oomycota</taxon>
        <taxon>Peronosporomycetes</taxon>
        <taxon>Peronosporales</taxon>
        <taxon>Peronosporaceae</taxon>
        <taxon>Peronospora</taxon>
    </lineage>
</organism>
<dbReference type="GO" id="GO:0008270">
    <property type="term" value="F:zinc ion binding"/>
    <property type="evidence" value="ECO:0007669"/>
    <property type="project" value="UniProtKB-KW"/>
</dbReference>
<keyword evidence="1" id="KW-0863">Zinc-finger</keyword>
<accession>A0AAV0TUI5</accession>
<dbReference type="Pfam" id="PF22936">
    <property type="entry name" value="Pol_BBD"/>
    <property type="match status" value="1"/>
</dbReference>